<sequence length="449" mass="50033">MRNKRILALAAGFLLTGCTQMPAAPTAVPTASPETERITGTKLTDDTISAMFKRLKEAEIFTDEQGEAQPFELWRNANNLVVLYVGQRDHPLLIWDPVNDTVELNYTCQDVVSFQEDGVTKQAYVELICDGYQSTCTAAVTTSSKTTRWPVDAPDEQVTPAVAEAVQQAAQTHQAEVERSREQAEKALFELRTVILNTQDYEYAKLKPYSRTSGGFAKQEDPQTYQFYIGELNPTLSGEEIAFYFAALTGQEFTRPDQLQANETLLLNLMAASKTYLCEGEPDQLICPASGMGGDPLLLNLPEAIAEELLAVVRVADVNAVSTALLGRTLPLDTFEYEGILYDADTAADCILIRNTQGAPETSETKAEPMTIVTERQTEGERQIVRYVRGEEIENTSFIRDEQGNEYYIPAIRETAQDPDSPLMIWEMACEPNTDASQPYRLVYQKRIQ</sequence>
<dbReference type="GeneID" id="83015839"/>
<comment type="caution">
    <text evidence="2">The sequence shown here is derived from an EMBL/GenBank/DDBJ whole genome shotgun (WGS) entry which is preliminary data.</text>
</comment>
<accession>A0A412FZ66</accession>
<dbReference type="AlphaFoldDB" id="A0A412FZ66"/>
<dbReference type="RefSeq" id="WP_117895198.1">
    <property type="nucleotide sequence ID" value="NZ_CABJCV010000012.1"/>
</dbReference>
<evidence type="ECO:0000256" key="1">
    <source>
        <dbReference type="SAM" id="SignalP"/>
    </source>
</evidence>
<dbReference type="Proteomes" id="UP000284178">
    <property type="component" value="Unassembled WGS sequence"/>
</dbReference>
<dbReference type="EMBL" id="QRUP01000012">
    <property type="protein sequence ID" value="RGR73437.1"/>
    <property type="molecule type" value="Genomic_DNA"/>
</dbReference>
<protein>
    <submittedName>
        <fullName evidence="2">Uncharacterized protein</fullName>
    </submittedName>
</protein>
<reference evidence="2 3" key="1">
    <citation type="submission" date="2018-08" db="EMBL/GenBank/DDBJ databases">
        <title>A genome reference for cultivated species of the human gut microbiota.</title>
        <authorList>
            <person name="Zou Y."/>
            <person name="Xue W."/>
            <person name="Luo G."/>
        </authorList>
    </citation>
    <scope>NUCLEOTIDE SEQUENCE [LARGE SCALE GENOMIC DNA]</scope>
    <source>
        <strain evidence="2 3">AF24-29</strain>
    </source>
</reference>
<keyword evidence="3" id="KW-1185">Reference proteome</keyword>
<evidence type="ECO:0000313" key="2">
    <source>
        <dbReference type="EMBL" id="RGR73437.1"/>
    </source>
</evidence>
<dbReference type="PROSITE" id="PS51257">
    <property type="entry name" value="PROKAR_LIPOPROTEIN"/>
    <property type="match status" value="1"/>
</dbReference>
<keyword evidence="1" id="KW-0732">Signal</keyword>
<gene>
    <name evidence="2" type="ORF">DWY25_10560</name>
</gene>
<organism evidence="2 3">
    <name type="scientific">Holdemania filiformis</name>
    <dbReference type="NCBI Taxonomy" id="61171"/>
    <lineage>
        <taxon>Bacteria</taxon>
        <taxon>Bacillati</taxon>
        <taxon>Bacillota</taxon>
        <taxon>Erysipelotrichia</taxon>
        <taxon>Erysipelotrichales</taxon>
        <taxon>Erysipelotrichaceae</taxon>
        <taxon>Holdemania</taxon>
    </lineage>
</organism>
<proteinExistence type="predicted"/>
<feature type="signal peptide" evidence="1">
    <location>
        <begin position="1"/>
        <end position="23"/>
    </location>
</feature>
<feature type="chain" id="PRO_5019409482" evidence="1">
    <location>
        <begin position="24"/>
        <end position="449"/>
    </location>
</feature>
<evidence type="ECO:0000313" key="3">
    <source>
        <dbReference type="Proteomes" id="UP000284178"/>
    </source>
</evidence>
<name>A0A412FZ66_9FIRM</name>